<keyword evidence="4" id="KW-1185">Reference proteome</keyword>
<evidence type="ECO:0000256" key="2">
    <source>
        <dbReference type="RuleBase" id="RU003860"/>
    </source>
</evidence>
<evidence type="ECO:0000256" key="1">
    <source>
        <dbReference type="ARBA" id="ARBA00005578"/>
    </source>
</evidence>
<dbReference type="InterPro" id="IPR052275">
    <property type="entry name" value="Mt_Fe-S_assembly_factor"/>
</dbReference>
<comment type="similarity">
    <text evidence="1 2">Belongs to the BolA/IbaG family.</text>
</comment>
<evidence type="ECO:0008006" key="5">
    <source>
        <dbReference type="Google" id="ProtNLM"/>
    </source>
</evidence>
<dbReference type="GeneID" id="75914228"/>
<dbReference type="EMBL" id="MU620917">
    <property type="protein sequence ID" value="KAI8579750.1"/>
    <property type="molecule type" value="Genomic_DNA"/>
</dbReference>
<reference evidence="3" key="1">
    <citation type="submission" date="2021-06" db="EMBL/GenBank/DDBJ databases">
        <authorList>
            <consortium name="DOE Joint Genome Institute"/>
            <person name="Mondo S.J."/>
            <person name="Amses K.R."/>
            <person name="Simmons D.R."/>
            <person name="Longcore J.E."/>
            <person name="Seto K."/>
            <person name="Alves G.H."/>
            <person name="Bonds A.E."/>
            <person name="Quandt C.A."/>
            <person name="Davis W.J."/>
            <person name="Chang Y."/>
            <person name="Letcher P.M."/>
            <person name="Powell M.J."/>
            <person name="Kuo A."/>
            <person name="Labutti K."/>
            <person name="Pangilinan J."/>
            <person name="Andreopoulos W."/>
            <person name="Tritt A."/>
            <person name="Riley R."/>
            <person name="Hundley H."/>
            <person name="Johnson J."/>
            <person name="Lipzen A."/>
            <person name="Barry K."/>
            <person name="Berbee M.L."/>
            <person name="Buchler N.E."/>
            <person name="Grigoriev I.V."/>
            <person name="Spatafora J.W."/>
            <person name="Stajich J.E."/>
            <person name="James T.Y."/>
        </authorList>
    </citation>
    <scope>NUCLEOTIDE SEQUENCE</scope>
    <source>
        <strain evidence="3">AG</strain>
    </source>
</reference>
<dbReference type="AlphaFoldDB" id="A0AAD5HCZ2"/>
<dbReference type="Pfam" id="PF01722">
    <property type="entry name" value="BolA"/>
    <property type="match status" value="1"/>
</dbReference>
<dbReference type="InterPro" id="IPR036065">
    <property type="entry name" value="BolA-like_sf"/>
</dbReference>
<organism evidence="3 4">
    <name type="scientific">Umbelopsis ramanniana AG</name>
    <dbReference type="NCBI Taxonomy" id="1314678"/>
    <lineage>
        <taxon>Eukaryota</taxon>
        <taxon>Fungi</taxon>
        <taxon>Fungi incertae sedis</taxon>
        <taxon>Mucoromycota</taxon>
        <taxon>Mucoromycotina</taxon>
        <taxon>Umbelopsidomycetes</taxon>
        <taxon>Umbelopsidales</taxon>
        <taxon>Umbelopsidaceae</taxon>
        <taxon>Umbelopsis</taxon>
    </lineage>
</organism>
<dbReference type="Gene3D" id="3.10.20.90">
    <property type="entry name" value="Phosphatidylinositol 3-kinase Catalytic Subunit, Chain A, domain 1"/>
    <property type="match status" value="1"/>
</dbReference>
<dbReference type="SUPFAM" id="SSF82657">
    <property type="entry name" value="BolA-like"/>
    <property type="match status" value="1"/>
</dbReference>
<name>A0AAD5HCZ2_UMBRA</name>
<dbReference type="PANTHER" id="PTHR46188">
    <property type="entry name" value="BOLA-LIKE PROTEIN 3"/>
    <property type="match status" value="1"/>
</dbReference>
<dbReference type="RefSeq" id="XP_051444754.1">
    <property type="nucleotide sequence ID" value="XM_051588883.1"/>
</dbReference>
<dbReference type="InterPro" id="IPR002634">
    <property type="entry name" value="BolA"/>
</dbReference>
<proteinExistence type="inferred from homology"/>
<sequence length="115" mass="12699">MSLPTLTRLCSRPLLANSSRSFAPLRSSRFYSSESESASLSEGEKHIFDKLTKELSPARLRVVDVSGGCGSMYAIDIASEQFKGLSIVKQHRKINEILKEEIKGMHGLQLKTASN</sequence>
<gene>
    <name evidence="3" type="ORF">K450DRAFT_240160</name>
</gene>
<reference evidence="3" key="2">
    <citation type="journal article" date="2022" name="Proc. Natl. Acad. Sci. U.S.A.">
        <title>Diploid-dominant life cycles characterize the early evolution of Fungi.</title>
        <authorList>
            <person name="Amses K.R."/>
            <person name="Simmons D.R."/>
            <person name="Longcore J.E."/>
            <person name="Mondo S.J."/>
            <person name="Seto K."/>
            <person name="Jeronimo G.H."/>
            <person name="Bonds A.E."/>
            <person name="Quandt C.A."/>
            <person name="Davis W.J."/>
            <person name="Chang Y."/>
            <person name="Federici B.A."/>
            <person name="Kuo A."/>
            <person name="LaButti K."/>
            <person name="Pangilinan J."/>
            <person name="Andreopoulos W."/>
            <person name="Tritt A."/>
            <person name="Riley R."/>
            <person name="Hundley H."/>
            <person name="Johnson J."/>
            <person name="Lipzen A."/>
            <person name="Barry K."/>
            <person name="Lang B.F."/>
            <person name="Cuomo C.A."/>
            <person name="Buchler N.E."/>
            <person name="Grigoriev I.V."/>
            <person name="Spatafora J.W."/>
            <person name="Stajich J.E."/>
            <person name="James T.Y."/>
        </authorList>
    </citation>
    <scope>NUCLEOTIDE SEQUENCE</scope>
    <source>
        <strain evidence="3">AG</strain>
    </source>
</reference>
<dbReference type="PIRSF" id="PIRSF003113">
    <property type="entry name" value="BolA"/>
    <property type="match status" value="1"/>
</dbReference>
<dbReference type="GO" id="GO:0005759">
    <property type="term" value="C:mitochondrial matrix"/>
    <property type="evidence" value="ECO:0007669"/>
    <property type="project" value="TreeGrafter"/>
</dbReference>
<dbReference type="PANTHER" id="PTHR46188:SF1">
    <property type="entry name" value="BOLA-LIKE PROTEIN 3"/>
    <property type="match status" value="1"/>
</dbReference>
<dbReference type="Proteomes" id="UP001206595">
    <property type="component" value="Unassembled WGS sequence"/>
</dbReference>
<comment type="caution">
    <text evidence="3">The sequence shown here is derived from an EMBL/GenBank/DDBJ whole genome shotgun (WGS) entry which is preliminary data.</text>
</comment>
<accession>A0AAD5HCZ2</accession>
<evidence type="ECO:0000313" key="3">
    <source>
        <dbReference type="EMBL" id="KAI8579750.1"/>
    </source>
</evidence>
<protein>
    <recommendedName>
        <fullName evidence="5">Bola-like protein</fullName>
    </recommendedName>
</protein>
<evidence type="ECO:0000313" key="4">
    <source>
        <dbReference type="Proteomes" id="UP001206595"/>
    </source>
</evidence>